<dbReference type="InterPro" id="IPR001611">
    <property type="entry name" value="Leu-rich_rpt"/>
</dbReference>
<gene>
    <name evidence="12" type="ORF">HYC85_027703</name>
</gene>
<evidence type="ECO:0000256" key="8">
    <source>
        <dbReference type="ARBA" id="ARBA00022989"/>
    </source>
</evidence>
<dbReference type="GO" id="GO:0012505">
    <property type="term" value="C:endomembrane system"/>
    <property type="evidence" value="ECO:0007669"/>
    <property type="project" value="UniProtKB-SubCell"/>
</dbReference>
<evidence type="ECO:0000256" key="6">
    <source>
        <dbReference type="ARBA" id="ARBA00022729"/>
    </source>
</evidence>
<keyword evidence="13" id="KW-1185">Reference proteome</keyword>
<proteinExistence type="inferred from homology"/>
<dbReference type="Pfam" id="PF00560">
    <property type="entry name" value="LRR_1"/>
    <property type="match status" value="2"/>
</dbReference>
<evidence type="ECO:0000256" key="9">
    <source>
        <dbReference type="ARBA" id="ARBA00023136"/>
    </source>
</evidence>
<dbReference type="PANTHER" id="PTHR48062:SF52">
    <property type="entry name" value="RECEPTOR-LIKE PROTEIN 8-RELATED"/>
    <property type="match status" value="1"/>
</dbReference>
<evidence type="ECO:0000256" key="2">
    <source>
        <dbReference type="ARBA" id="ARBA00009592"/>
    </source>
</evidence>
<evidence type="ECO:0000256" key="10">
    <source>
        <dbReference type="ARBA" id="ARBA00037847"/>
    </source>
</evidence>
<dbReference type="Proteomes" id="UP000593564">
    <property type="component" value="Unassembled WGS sequence"/>
</dbReference>
<dbReference type="AlphaFoldDB" id="A0A7J7FT85"/>
<name>A0A7J7FT85_CAMSI</name>
<comment type="caution">
    <text evidence="12">The sequence shown here is derived from an EMBL/GenBank/DDBJ whole genome shotgun (WGS) entry which is preliminary data.</text>
</comment>
<evidence type="ECO:0008006" key="14">
    <source>
        <dbReference type="Google" id="ProtNLM"/>
    </source>
</evidence>
<evidence type="ECO:0000313" key="12">
    <source>
        <dbReference type="EMBL" id="KAF5931532.1"/>
    </source>
</evidence>
<dbReference type="InterPro" id="IPR032675">
    <property type="entry name" value="LRR_dom_sf"/>
</dbReference>
<protein>
    <recommendedName>
        <fullName evidence="14">Leucine-rich repeat-containing N-terminal plant-type domain-containing protein</fullName>
    </recommendedName>
</protein>
<dbReference type="EMBL" id="JACBKZ010000014">
    <property type="protein sequence ID" value="KAF5931532.1"/>
    <property type="molecule type" value="Genomic_DNA"/>
</dbReference>
<evidence type="ECO:0000256" key="5">
    <source>
        <dbReference type="ARBA" id="ARBA00022692"/>
    </source>
</evidence>
<organism evidence="12 13">
    <name type="scientific">Camellia sinensis</name>
    <name type="common">Tea plant</name>
    <name type="synonym">Thea sinensis</name>
    <dbReference type="NCBI Taxonomy" id="4442"/>
    <lineage>
        <taxon>Eukaryota</taxon>
        <taxon>Viridiplantae</taxon>
        <taxon>Streptophyta</taxon>
        <taxon>Embryophyta</taxon>
        <taxon>Tracheophyta</taxon>
        <taxon>Spermatophyta</taxon>
        <taxon>Magnoliopsida</taxon>
        <taxon>eudicotyledons</taxon>
        <taxon>Gunneridae</taxon>
        <taxon>Pentapetalae</taxon>
        <taxon>asterids</taxon>
        <taxon>Ericales</taxon>
        <taxon>Theaceae</taxon>
        <taxon>Camellia</taxon>
    </lineage>
</organism>
<keyword evidence="6 11" id="KW-0732">Signal</keyword>
<feature type="signal peptide" evidence="11">
    <location>
        <begin position="1"/>
        <end position="16"/>
    </location>
</feature>
<keyword evidence="3" id="KW-1003">Cell membrane</keyword>
<evidence type="ECO:0000256" key="3">
    <source>
        <dbReference type="ARBA" id="ARBA00022475"/>
    </source>
</evidence>
<dbReference type="PANTHER" id="PTHR48062">
    <property type="entry name" value="RECEPTOR-LIKE PROTEIN 14"/>
    <property type="match status" value="1"/>
</dbReference>
<comment type="similarity">
    <text evidence="2">Belongs to the RLP family.</text>
</comment>
<evidence type="ECO:0000256" key="7">
    <source>
        <dbReference type="ARBA" id="ARBA00022737"/>
    </source>
</evidence>
<reference evidence="12 13" key="2">
    <citation type="submission" date="2020-07" db="EMBL/GenBank/DDBJ databases">
        <title>Genome assembly of wild tea tree DASZ reveals pedigree and selection history of tea varieties.</title>
        <authorList>
            <person name="Zhang W."/>
        </authorList>
    </citation>
    <scope>NUCLEOTIDE SEQUENCE [LARGE SCALE GENOMIC DNA]</scope>
    <source>
        <strain evidence="13">cv. G240</strain>
        <tissue evidence="12">Leaf</tissue>
    </source>
</reference>
<evidence type="ECO:0000256" key="11">
    <source>
        <dbReference type="SAM" id="SignalP"/>
    </source>
</evidence>
<keyword evidence="9" id="KW-0472">Membrane</keyword>
<dbReference type="SUPFAM" id="SSF52047">
    <property type="entry name" value="RNI-like"/>
    <property type="match status" value="1"/>
</dbReference>
<accession>A0A7J7FT85</accession>
<comment type="subcellular location">
    <subcellularLocation>
        <location evidence="1">Cell membrane</location>
    </subcellularLocation>
    <subcellularLocation>
        <location evidence="10">Endomembrane system</location>
        <topology evidence="10">Single-pass membrane protein</topology>
    </subcellularLocation>
</comment>
<keyword evidence="4" id="KW-0433">Leucine-rich repeat</keyword>
<keyword evidence="8" id="KW-1133">Transmembrane helix</keyword>
<dbReference type="Gene3D" id="3.80.10.10">
    <property type="entry name" value="Ribonuclease Inhibitor"/>
    <property type="match status" value="4"/>
</dbReference>
<evidence type="ECO:0000256" key="4">
    <source>
        <dbReference type="ARBA" id="ARBA00022614"/>
    </source>
</evidence>
<dbReference type="GO" id="GO:0005886">
    <property type="term" value="C:plasma membrane"/>
    <property type="evidence" value="ECO:0007669"/>
    <property type="project" value="UniProtKB-SubCell"/>
</dbReference>
<keyword evidence="5" id="KW-0812">Transmembrane</keyword>
<dbReference type="InterPro" id="IPR051502">
    <property type="entry name" value="RLP_Defense_Trigger"/>
</dbReference>
<reference evidence="13" key="1">
    <citation type="journal article" date="2020" name="Nat. Commun.">
        <title>Genome assembly of wild tea tree DASZ reveals pedigree and selection history of tea varieties.</title>
        <authorList>
            <person name="Zhang W."/>
            <person name="Zhang Y."/>
            <person name="Qiu H."/>
            <person name="Guo Y."/>
            <person name="Wan H."/>
            <person name="Zhang X."/>
            <person name="Scossa F."/>
            <person name="Alseekh S."/>
            <person name="Zhang Q."/>
            <person name="Wang P."/>
            <person name="Xu L."/>
            <person name="Schmidt M.H."/>
            <person name="Jia X."/>
            <person name="Li D."/>
            <person name="Zhu A."/>
            <person name="Guo F."/>
            <person name="Chen W."/>
            <person name="Ni D."/>
            <person name="Usadel B."/>
            <person name="Fernie A.R."/>
            <person name="Wen W."/>
        </authorList>
    </citation>
    <scope>NUCLEOTIDE SEQUENCE [LARGE SCALE GENOMIC DNA]</scope>
    <source>
        <strain evidence="13">cv. G240</strain>
    </source>
</reference>
<keyword evidence="7" id="KW-0677">Repeat</keyword>
<sequence>MRISAVLADWTIFCTALVGSLCKLKKLEELDLNHNLFEGILPPCLSNLRSLKFFDISLNKFTGNISPSLFGSLNSLDGNDKFEVETEDTNWIPMFQLNVLVLSNYNLNKLSGDVPKFLLYQNKLRLIDLSHNNLTDSFTNWLLVNDTGLEVLNLQNNSFVSQFCLPSCHYVNTYWMDVSNNHLSGPIQANMGNAFEGGIPSSFVIFNLTHIWHLQLNDNQFTGPLTNVLSKLSNLNFLDISNNYMSIPMCTGSKYVYGRLLSLIFGINTFFLLNPKLGSVELVHLQGNKFTGLIPRALFNSSNLLTFDIRENSFSGSIPDSIGENSSVKRELIEWFNSNLGYTDSSTDRSMYWAQGRLEHVVLHIVIVSCRYGKNLCHHQCEKHRGVCYQTPGARYRYGKMDHTARNCPRIERSVNESSALAKSVPVVGIATQDGVITLIPESTQNVVTIIPDMVPARAEKLTLERGAM</sequence>
<evidence type="ECO:0000256" key="1">
    <source>
        <dbReference type="ARBA" id="ARBA00004236"/>
    </source>
</evidence>
<evidence type="ECO:0000313" key="13">
    <source>
        <dbReference type="Proteomes" id="UP000593564"/>
    </source>
</evidence>
<feature type="chain" id="PRO_5029651631" description="Leucine-rich repeat-containing N-terminal plant-type domain-containing protein" evidence="11">
    <location>
        <begin position="17"/>
        <end position="469"/>
    </location>
</feature>